<dbReference type="EMBL" id="JARKNE010000006">
    <property type="protein sequence ID" value="KAK5824412.1"/>
    <property type="molecule type" value="Genomic_DNA"/>
</dbReference>
<proteinExistence type="predicted"/>
<dbReference type="InterPro" id="IPR000477">
    <property type="entry name" value="RT_dom"/>
</dbReference>
<feature type="domain" description="Reverse transcriptase" evidence="1">
    <location>
        <begin position="165"/>
        <end position="247"/>
    </location>
</feature>
<dbReference type="Pfam" id="PF00078">
    <property type="entry name" value="RVT_1"/>
    <property type="match status" value="1"/>
</dbReference>
<gene>
    <name evidence="2" type="ORF">PVK06_019184</name>
</gene>
<evidence type="ECO:0000259" key="1">
    <source>
        <dbReference type="Pfam" id="PF00078"/>
    </source>
</evidence>
<evidence type="ECO:0000313" key="2">
    <source>
        <dbReference type="EMBL" id="KAK5824412.1"/>
    </source>
</evidence>
<evidence type="ECO:0000313" key="3">
    <source>
        <dbReference type="Proteomes" id="UP001358586"/>
    </source>
</evidence>
<keyword evidence="3" id="KW-1185">Reference proteome</keyword>
<dbReference type="PANTHER" id="PTHR19446">
    <property type="entry name" value="REVERSE TRANSCRIPTASES"/>
    <property type="match status" value="1"/>
</dbReference>
<accession>A0ABR0PJ36</accession>
<organism evidence="2 3">
    <name type="scientific">Gossypium arboreum</name>
    <name type="common">Tree cotton</name>
    <name type="synonym">Gossypium nanking</name>
    <dbReference type="NCBI Taxonomy" id="29729"/>
    <lineage>
        <taxon>Eukaryota</taxon>
        <taxon>Viridiplantae</taxon>
        <taxon>Streptophyta</taxon>
        <taxon>Embryophyta</taxon>
        <taxon>Tracheophyta</taxon>
        <taxon>Spermatophyta</taxon>
        <taxon>Magnoliopsida</taxon>
        <taxon>eudicotyledons</taxon>
        <taxon>Gunneridae</taxon>
        <taxon>Pentapetalae</taxon>
        <taxon>rosids</taxon>
        <taxon>malvids</taxon>
        <taxon>Malvales</taxon>
        <taxon>Malvaceae</taxon>
        <taxon>Malvoideae</taxon>
        <taxon>Gossypium</taxon>
    </lineage>
</organism>
<name>A0ABR0PJ36_GOSAR</name>
<dbReference type="Proteomes" id="UP001358586">
    <property type="component" value="Chromosome 6"/>
</dbReference>
<protein>
    <recommendedName>
        <fullName evidence="1">Reverse transcriptase domain-containing protein</fullName>
    </recommendedName>
</protein>
<comment type="caution">
    <text evidence="2">The sequence shown here is derived from an EMBL/GenBank/DDBJ whole genome shotgun (WGS) entry which is preliminary data.</text>
</comment>
<reference evidence="2 3" key="1">
    <citation type="submission" date="2023-03" db="EMBL/GenBank/DDBJ databases">
        <title>WGS of Gossypium arboreum.</title>
        <authorList>
            <person name="Yu D."/>
        </authorList>
    </citation>
    <scope>NUCLEOTIDE SEQUENCE [LARGE SCALE GENOMIC DNA]</scope>
    <source>
        <tissue evidence="2">Leaf</tissue>
    </source>
</reference>
<sequence length="248" mass="29310">MWGTRGCGLHGKERTYRKQILKSDWLEAWQMRWMHLFPKGVIHHLAHSTSDHCPLLINTNNEKTYKKSPSFKFEAWWTMEESIEQEIKKSWESSNGLIVEKLERLQIRLIRWASSIKKGRNRLKNNLTKDLDNLLASDRDADTMAKLIDTRIQLNMEIDKDEILISLCTVLYKFVEKATANRLQEVIRKCIDKAQSAFILERLITYNVLLAYELLHTLRQKRTGKKELMAVKLDMSKAYDRVEWAFLK</sequence>